<keyword evidence="6" id="KW-1133">Transmembrane helix</keyword>
<dbReference type="PANTHER" id="PTHR31586">
    <property type="entry name" value="CYTOCHROME C OXIDASE PROTEIN 20"/>
    <property type="match status" value="1"/>
</dbReference>
<protein>
    <recommendedName>
        <fullName evidence="3 9">Cytochrome c oxidase assembly protein COX20, mitochondrial</fullName>
    </recommendedName>
</protein>
<comment type="similarity">
    <text evidence="2 9">Belongs to the COX20 family.</text>
</comment>
<evidence type="ECO:0000256" key="8">
    <source>
        <dbReference type="ARBA" id="ARBA00023136"/>
    </source>
</evidence>
<feature type="compositionally biased region" description="Basic and acidic residues" evidence="10">
    <location>
        <begin position="162"/>
        <end position="186"/>
    </location>
</feature>
<comment type="subcellular location">
    <subcellularLocation>
        <location evidence="1 9">Mitochondrion inner membrane</location>
    </subcellularLocation>
</comment>
<sequence length="199" mass="22014">MANDTQDPAPPSSEATANDQPTQQDTAKPKKKYEAHTQVGKLWEAFGNSDEPANSVAGANNPENSKDFTFAEVKKAINMDTAKTFYKTPCARDSLLTGIGTGFGVGGLRTILGGGIRSLPTAANWAVSSFAIASLGMYEFCKRRRRLELDGMRQAVELMKEVKEKKQKEKEKAAEEAARLAEEEKKRKSWTNLSNYKFW</sequence>
<evidence type="ECO:0000256" key="1">
    <source>
        <dbReference type="ARBA" id="ARBA00004273"/>
    </source>
</evidence>
<evidence type="ECO:0000313" key="11">
    <source>
        <dbReference type="EMBL" id="RJE19847.1"/>
    </source>
</evidence>
<dbReference type="InterPro" id="IPR022533">
    <property type="entry name" value="Cox20"/>
</dbReference>
<dbReference type="GO" id="GO:0033617">
    <property type="term" value="P:mitochondrial respiratory chain complex IV assembly"/>
    <property type="evidence" value="ECO:0007669"/>
    <property type="project" value="InterPro"/>
</dbReference>
<feature type="region of interest" description="Disordered" evidence="10">
    <location>
        <begin position="1"/>
        <end position="65"/>
    </location>
</feature>
<keyword evidence="12" id="KW-1185">Reference proteome</keyword>
<dbReference type="GO" id="GO:0005743">
    <property type="term" value="C:mitochondrial inner membrane"/>
    <property type="evidence" value="ECO:0007669"/>
    <property type="project" value="UniProtKB-SubCell"/>
</dbReference>
<evidence type="ECO:0000256" key="7">
    <source>
        <dbReference type="ARBA" id="ARBA00023128"/>
    </source>
</evidence>
<proteinExistence type="inferred from homology"/>
<reference evidence="12" key="1">
    <citation type="submission" date="2017-02" db="EMBL/GenBank/DDBJ databases">
        <authorList>
            <person name="Tafer H."/>
            <person name="Lopandic K."/>
        </authorList>
    </citation>
    <scope>NUCLEOTIDE SEQUENCE [LARGE SCALE GENOMIC DNA]</scope>
    <source>
        <strain evidence="12">CBS 366.77</strain>
    </source>
</reference>
<evidence type="ECO:0000313" key="12">
    <source>
        <dbReference type="Proteomes" id="UP000266188"/>
    </source>
</evidence>
<accession>A0A3A2ZEU5</accession>
<keyword evidence="4" id="KW-0812">Transmembrane</keyword>
<dbReference type="STRING" id="2070753.A0A3A2ZEU5"/>
<dbReference type="Pfam" id="PF12597">
    <property type="entry name" value="Cox20"/>
    <property type="match status" value="1"/>
</dbReference>
<keyword evidence="8 9" id="KW-0472">Membrane</keyword>
<evidence type="ECO:0000256" key="2">
    <source>
        <dbReference type="ARBA" id="ARBA00009575"/>
    </source>
</evidence>
<name>A0A3A2ZEU5_9EURO</name>
<comment type="function">
    <text evidence="9">Involved in the assembly of the cytochrome c oxidase complex.</text>
</comment>
<feature type="compositionally biased region" description="Polar residues" evidence="10">
    <location>
        <begin position="190"/>
        <end position="199"/>
    </location>
</feature>
<evidence type="ECO:0000256" key="3">
    <source>
        <dbReference type="ARBA" id="ARBA00017689"/>
    </source>
</evidence>
<evidence type="ECO:0000256" key="6">
    <source>
        <dbReference type="ARBA" id="ARBA00022989"/>
    </source>
</evidence>
<dbReference type="PIRSF" id="PIRSF007871">
    <property type="entry name" value="Cox20"/>
    <property type="match status" value="1"/>
</dbReference>
<evidence type="ECO:0000256" key="4">
    <source>
        <dbReference type="ARBA" id="ARBA00022692"/>
    </source>
</evidence>
<dbReference type="OrthoDB" id="14603at2759"/>
<keyword evidence="5 9" id="KW-0999">Mitochondrion inner membrane</keyword>
<evidence type="ECO:0000256" key="9">
    <source>
        <dbReference type="PIRNR" id="PIRNR007871"/>
    </source>
</evidence>
<feature type="region of interest" description="Disordered" evidence="10">
    <location>
        <begin position="162"/>
        <end position="199"/>
    </location>
</feature>
<gene>
    <name evidence="11" type="ORF">PHISCL_07821</name>
</gene>
<evidence type="ECO:0000256" key="5">
    <source>
        <dbReference type="ARBA" id="ARBA00022792"/>
    </source>
</evidence>
<organism evidence="11 12">
    <name type="scientific">Aspergillus sclerotialis</name>
    <dbReference type="NCBI Taxonomy" id="2070753"/>
    <lineage>
        <taxon>Eukaryota</taxon>
        <taxon>Fungi</taxon>
        <taxon>Dikarya</taxon>
        <taxon>Ascomycota</taxon>
        <taxon>Pezizomycotina</taxon>
        <taxon>Eurotiomycetes</taxon>
        <taxon>Eurotiomycetidae</taxon>
        <taxon>Eurotiales</taxon>
        <taxon>Aspergillaceae</taxon>
        <taxon>Aspergillus</taxon>
        <taxon>Aspergillus subgen. Polypaecilum</taxon>
    </lineage>
</organism>
<dbReference type="PANTHER" id="PTHR31586:SF1">
    <property type="entry name" value="CYTOCHROME C OXIDASE ASSEMBLY PROTEIN COX20, MITOCHONDRIAL"/>
    <property type="match status" value="1"/>
</dbReference>
<dbReference type="Proteomes" id="UP000266188">
    <property type="component" value="Unassembled WGS sequence"/>
</dbReference>
<dbReference type="EMBL" id="MVGC01000364">
    <property type="protein sequence ID" value="RJE19847.1"/>
    <property type="molecule type" value="Genomic_DNA"/>
</dbReference>
<comment type="caution">
    <text evidence="11">The sequence shown here is derived from an EMBL/GenBank/DDBJ whole genome shotgun (WGS) entry which is preliminary data.</text>
</comment>
<dbReference type="AlphaFoldDB" id="A0A3A2ZEU5"/>
<keyword evidence="7 9" id="KW-0496">Mitochondrion</keyword>
<feature type="compositionally biased region" description="Polar residues" evidence="10">
    <location>
        <begin position="13"/>
        <end position="26"/>
    </location>
</feature>
<evidence type="ECO:0000256" key="10">
    <source>
        <dbReference type="SAM" id="MobiDB-lite"/>
    </source>
</evidence>